<dbReference type="EMBL" id="JAUYVI010000003">
    <property type="protein sequence ID" value="MDQ7247825.1"/>
    <property type="molecule type" value="Genomic_DNA"/>
</dbReference>
<gene>
    <name evidence="2" type="ORF">Q8A70_09115</name>
</gene>
<dbReference type="Proteomes" id="UP001230156">
    <property type="component" value="Unassembled WGS sequence"/>
</dbReference>
<feature type="chain" id="PRO_5045960124" evidence="1">
    <location>
        <begin position="20"/>
        <end position="151"/>
    </location>
</feature>
<dbReference type="RefSeq" id="WP_379955262.1">
    <property type="nucleotide sequence ID" value="NZ_JAUYVI010000003.1"/>
</dbReference>
<evidence type="ECO:0000313" key="2">
    <source>
        <dbReference type="EMBL" id="MDQ7247825.1"/>
    </source>
</evidence>
<organism evidence="2 3">
    <name type="scientific">Dongia sedimenti</name>
    <dbReference type="NCBI Taxonomy" id="3064282"/>
    <lineage>
        <taxon>Bacteria</taxon>
        <taxon>Pseudomonadati</taxon>
        <taxon>Pseudomonadota</taxon>
        <taxon>Alphaproteobacteria</taxon>
        <taxon>Rhodospirillales</taxon>
        <taxon>Dongiaceae</taxon>
        <taxon>Dongia</taxon>
    </lineage>
</organism>
<evidence type="ECO:0000313" key="3">
    <source>
        <dbReference type="Proteomes" id="UP001230156"/>
    </source>
</evidence>
<keyword evidence="1" id="KW-0732">Signal</keyword>
<evidence type="ECO:0000256" key="1">
    <source>
        <dbReference type="SAM" id="SignalP"/>
    </source>
</evidence>
<protein>
    <submittedName>
        <fullName evidence="2">Uncharacterized protein</fullName>
    </submittedName>
</protein>
<sequence>MKHVFLAFALILIGTAAYAQSEPWNSLENKGARYAGTKDERQNAVIFVCPVTGAPQLIVRSAQFRVSVPDDHRYTLTFVTDRGRSEVTAVAKDAELIFDASDLNAQVALQRLMEDIAASKSFAVAMSPFGWKGQFTAEGAAEALKPMIAGC</sequence>
<comment type="caution">
    <text evidence="2">The sequence shown here is derived from an EMBL/GenBank/DDBJ whole genome shotgun (WGS) entry which is preliminary data.</text>
</comment>
<name>A0ABU0YJD4_9PROT</name>
<accession>A0ABU0YJD4</accession>
<reference evidence="3" key="1">
    <citation type="submission" date="2023-08" db="EMBL/GenBank/DDBJ databases">
        <title>Rhodospirillaceae gen. nov., a novel taxon isolated from the Yangtze River Yuezi River estuary sludge.</title>
        <authorList>
            <person name="Ruan L."/>
        </authorList>
    </citation>
    <scope>NUCLEOTIDE SEQUENCE [LARGE SCALE GENOMIC DNA]</scope>
    <source>
        <strain evidence="3">R-7</strain>
    </source>
</reference>
<feature type="signal peptide" evidence="1">
    <location>
        <begin position="1"/>
        <end position="19"/>
    </location>
</feature>
<proteinExistence type="predicted"/>
<keyword evidence="3" id="KW-1185">Reference proteome</keyword>